<keyword evidence="5 6" id="KW-0413">Isomerase</keyword>
<keyword evidence="12" id="KW-1185">Reference proteome</keyword>
<feature type="active site" description="Tele-phosphohistidine intermediate" evidence="6 7">
    <location>
        <position position="14"/>
    </location>
</feature>
<dbReference type="PIRSF" id="PIRSF000709">
    <property type="entry name" value="6PFK_2-Ptase"/>
    <property type="match status" value="1"/>
</dbReference>
<proteinExistence type="inferred from homology"/>
<dbReference type="InterPro" id="IPR005952">
    <property type="entry name" value="Phosphogly_mut1"/>
</dbReference>
<dbReference type="RefSeq" id="WP_167082178.1">
    <property type="nucleotide sequence ID" value="NZ_BAAADC010000001.1"/>
</dbReference>
<dbReference type="Proteomes" id="UP000570514">
    <property type="component" value="Unassembled WGS sequence"/>
</dbReference>
<name>A0A846MWX8_9PROT</name>
<dbReference type="SMART" id="SM00855">
    <property type="entry name" value="PGAM"/>
    <property type="match status" value="1"/>
</dbReference>
<evidence type="ECO:0000256" key="2">
    <source>
        <dbReference type="ARBA" id="ARBA00006717"/>
    </source>
</evidence>
<dbReference type="UniPathway" id="UPA00109">
    <property type="reaction ID" value="UER00186"/>
</dbReference>
<evidence type="ECO:0000256" key="1">
    <source>
        <dbReference type="ARBA" id="ARBA00000380"/>
    </source>
</evidence>
<evidence type="ECO:0000256" key="10">
    <source>
        <dbReference type="RuleBase" id="RU004512"/>
    </source>
</evidence>
<keyword evidence="4 6" id="KW-0324">Glycolysis</keyword>
<feature type="binding site" evidence="6 8">
    <location>
        <begin position="13"/>
        <end position="20"/>
    </location>
    <ligand>
        <name>substrate</name>
    </ligand>
</feature>
<dbReference type="Gene3D" id="3.40.50.1240">
    <property type="entry name" value="Phosphoglycerate mutase-like"/>
    <property type="match status" value="1"/>
</dbReference>
<protein>
    <recommendedName>
        <fullName evidence="6 10">2,3-bisphosphoglycerate-dependent phosphoglycerate mutase</fullName>
        <shortName evidence="6">BPG-dependent PGAM</shortName>
        <shortName evidence="6">PGAM</shortName>
        <shortName evidence="6">Phosphoglyceromutase</shortName>
        <shortName evidence="6">dPGM</shortName>
        <ecNumber evidence="6 10">5.4.2.11</ecNumber>
    </recommendedName>
</protein>
<dbReference type="SUPFAM" id="SSF53254">
    <property type="entry name" value="Phosphoglycerate mutase-like"/>
    <property type="match status" value="1"/>
</dbReference>
<feature type="binding site" evidence="6 8">
    <location>
        <position position="103"/>
    </location>
    <ligand>
        <name>substrate</name>
    </ligand>
</feature>
<feature type="binding site" evidence="6 8">
    <location>
        <begin position="188"/>
        <end position="189"/>
    </location>
    <ligand>
        <name>substrate</name>
    </ligand>
</feature>
<dbReference type="NCBIfam" id="TIGR01258">
    <property type="entry name" value="pgm_1"/>
    <property type="match status" value="1"/>
</dbReference>
<feature type="binding site" evidence="6 8">
    <location>
        <begin position="26"/>
        <end position="27"/>
    </location>
    <ligand>
        <name>substrate</name>
    </ligand>
</feature>
<evidence type="ECO:0000313" key="12">
    <source>
        <dbReference type="Proteomes" id="UP000570514"/>
    </source>
</evidence>
<comment type="catalytic activity">
    <reaction evidence="1 6 10">
        <text>(2R)-2-phosphoglycerate = (2R)-3-phosphoglycerate</text>
        <dbReference type="Rhea" id="RHEA:15901"/>
        <dbReference type="ChEBI" id="CHEBI:58272"/>
        <dbReference type="ChEBI" id="CHEBI:58289"/>
        <dbReference type="EC" id="5.4.2.11"/>
    </reaction>
</comment>
<feature type="binding site" evidence="6 8">
    <location>
        <begin position="92"/>
        <end position="95"/>
    </location>
    <ligand>
        <name>substrate</name>
    </ligand>
</feature>
<dbReference type="FunFam" id="3.40.50.1240:FF:000003">
    <property type="entry name" value="2,3-bisphosphoglycerate-dependent phosphoglycerate mutase"/>
    <property type="match status" value="1"/>
</dbReference>
<reference evidence="11 12" key="1">
    <citation type="submission" date="2020-03" db="EMBL/GenBank/DDBJ databases">
        <title>Genomic Encyclopedia of Type Strains, Phase IV (KMG-IV): sequencing the most valuable type-strain genomes for metagenomic binning, comparative biology and taxonomic classification.</title>
        <authorList>
            <person name="Goeker M."/>
        </authorList>
    </citation>
    <scope>NUCLEOTIDE SEQUENCE [LARGE SCALE GENOMIC DNA]</scope>
    <source>
        <strain evidence="11 12">DSM 19867</strain>
    </source>
</reference>
<feature type="active site" description="Proton donor/acceptor" evidence="6 7">
    <location>
        <position position="92"/>
    </location>
</feature>
<dbReference type="InterPro" id="IPR029033">
    <property type="entry name" value="His_PPase_superfam"/>
</dbReference>
<dbReference type="NCBIfam" id="NF010713">
    <property type="entry name" value="PRK14115.1"/>
    <property type="match status" value="1"/>
</dbReference>
<comment type="subunit">
    <text evidence="6">Homodimer.</text>
</comment>
<keyword evidence="3 6" id="KW-0312">Gluconeogenesis</keyword>
<feature type="site" description="Transition state stabilizer" evidence="6 9">
    <location>
        <position position="187"/>
    </location>
</feature>
<evidence type="ECO:0000313" key="11">
    <source>
        <dbReference type="EMBL" id="NIK88058.1"/>
    </source>
</evidence>
<dbReference type="InterPro" id="IPR013078">
    <property type="entry name" value="His_Pase_superF_clade-1"/>
</dbReference>
<dbReference type="HAMAP" id="MF_01039">
    <property type="entry name" value="PGAM_GpmA"/>
    <property type="match status" value="1"/>
</dbReference>
<dbReference type="EMBL" id="JAASRM010000001">
    <property type="protein sequence ID" value="NIK88058.1"/>
    <property type="molecule type" value="Genomic_DNA"/>
</dbReference>
<organism evidence="11 12">
    <name type="scientific">Rhizomicrobium palustre</name>
    <dbReference type="NCBI Taxonomy" id="189966"/>
    <lineage>
        <taxon>Bacteria</taxon>
        <taxon>Pseudomonadati</taxon>
        <taxon>Pseudomonadota</taxon>
        <taxon>Alphaproteobacteria</taxon>
        <taxon>Micropepsales</taxon>
        <taxon>Micropepsaceae</taxon>
        <taxon>Rhizomicrobium</taxon>
    </lineage>
</organism>
<comment type="function">
    <text evidence="6 10">Catalyzes the interconversion of 2-phosphoglycerate and 3-phosphoglycerate.</text>
</comment>
<dbReference type="CDD" id="cd07067">
    <property type="entry name" value="HP_PGM_like"/>
    <property type="match status" value="1"/>
</dbReference>
<evidence type="ECO:0000256" key="9">
    <source>
        <dbReference type="PIRSR" id="PIRSR613078-3"/>
    </source>
</evidence>
<feature type="binding site" evidence="6 8">
    <location>
        <begin position="119"/>
        <end position="120"/>
    </location>
    <ligand>
        <name>substrate</name>
    </ligand>
</feature>
<evidence type="ECO:0000256" key="4">
    <source>
        <dbReference type="ARBA" id="ARBA00023152"/>
    </source>
</evidence>
<dbReference type="Pfam" id="PF00300">
    <property type="entry name" value="His_Phos_1"/>
    <property type="match status" value="1"/>
</dbReference>
<dbReference type="PANTHER" id="PTHR11931">
    <property type="entry name" value="PHOSPHOGLYCERATE MUTASE"/>
    <property type="match status" value="1"/>
</dbReference>
<feature type="binding site" evidence="6 8">
    <location>
        <position position="65"/>
    </location>
    <ligand>
        <name>substrate</name>
    </ligand>
</feature>
<dbReference type="GO" id="GO:0006096">
    <property type="term" value="P:glycolytic process"/>
    <property type="evidence" value="ECO:0007669"/>
    <property type="project" value="UniProtKB-UniRule"/>
</dbReference>
<dbReference type="InterPro" id="IPR001345">
    <property type="entry name" value="PG/BPGM_mutase_AS"/>
</dbReference>
<accession>A0A846MWX8</accession>
<evidence type="ECO:0000256" key="7">
    <source>
        <dbReference type="PIRSR" id="PIRSR613078-1"/>
    </source>
</evidence>
<comment type="caution">
    <text evidence="11">The sequence shown here is derived from an EMBL/GenBank/DDBJ whole genome shotgun (WGS) entry which is preliminary data.</text>
</comment>
<comment type="pathway">
    <text evidence="6 10">Carbohydrate degradation; glycolysis; pyruvate from D-glyceraldehyde 3-phosphate: step 3/5.</text>
</comment>
<dbReference type="AlphaFoldDB" id="A0A846MWX8"/>
<gene>
    <name evidence="6" type="primary">gpmA</name>
    <name evidence="11" type="ORF">FHS83_001376</name>
</gene>
<dbReference type="GO" id="GO:0006094">
    <property type="term" value="P:gluconeogenesis"/>
    <property type="evidence" value="ECO:0007669"/>
    <property type="project" value="UniProtKB-UniRule"/>
</dbReference>
<evidence type="ECO:0000256" key="8">
    <source>
        <dbReference type="PIRSR" id="PIRSR613078-2"/>
    </source>
</evidence>
<dbReference type="EC" id="5.4.2.11" evidence="6 10"/>
<evidence type="ECO:0000256" key="5">
    <source>
        <dbReference type="ARBA" id="ARBA00023235"/>
    </source>
</evidence>
<dbReference type="GO" id="GO:0004619">
    <property type="term" value="F:phosphoglycerate mutase activity"/>
    <property type="evidence" value="ECO:0007669"/>
    <property type="project" value="UniProtKB-UniRule"/>
</dbReference>
<dbReference type="PROSITE" id="PS00175">
    <property type="entry name" value="PG_MUTASE"/>
    <property type="match status" value="1"/>
</dbReference>
<evidence type="ECO:0000256" key="6">
    <source>
        <dbReference type="HAMAP-Rule" id="MF_01039"/>
    </source>
</evidence>
<comment type="similarity">
    <text evidence="2 6">Belongs to the phosphoglycerate mutase family. BPG-dependent PGAM subfamily.</text>
</comment>
<evidence type="ECO:0000256" key="3">
    <source>
        <dbReference type="ARBA" id="ARBA00022432"/>
    </source>
</evidence>
<sequence length="253" mass="28614">MSQYKDYQLVIVRHGESEWNKLNLFTGWRDCRLSEKGVEEAKAAGVTLKNDGFEFDVAHCSLLTRANQTLYLALDQMDAVWTPVKKHWRLNERHYGALQGANKIEAVEKFGEAQVKIWRRSYDVPPPPVETSSADFPAHDRRYKDVDPAELPKSESLKDVLARVMPYWENAVLPDLKAGKRVIIAAHGNSLRALLKYLEGVSDNDIIDVDLPTGIPKAYRLTADWKAADAKFLGDPAELERRINAVKAQTKKA</sequence>